<dbReference type="eggNOG" id="COG2329">
    <property type="taxonomic scope" value="Bacteria"/>
</dbReference>
<evidence type="ECO:0000313" key="2">
    <source>
        <dbReference type="EMBL" id="EFH81145.1"/>
    </source>
</evidence>
<accession>D6U3E1</accession>
<dbReference type="Pfam" id="PF03992">
    <property type="entry name" value="ABM"/>
    <property type="match status" value="1"/>
</dbReference>
<name>D6U3E1_KTERA</name>
<dbReference type="Gene3D" id="3.30.70.100">
    <property type="match status" value="1"/>
</dbReference>
<dbReference type="AlphaFoldDB" id="D6U3E1"/>
<proteinExistence type="predicted"/>
<dbReference type="SUPFAM" id="SSF54909">
    <property type="entry name" value="Dimeric alpha+beta barrel"/>
    <property type="match status" value="1"/>
</dbReference>
<reference evidence="2 3" key="1">
    <citation type="journal article" date="2011" name="Stand. Genomic Sci.">
        <title>Non-contiguous finished genome sequence and contextual data of the filamentous soil bacterium Ktedonobacter racemifer type strain (SOSP1-21).</title>
        <authorList>
            <person name="Chang Y.J."/>
            <person name="Land M."/>
            <person name="Hauser L."/>
            <person name="Chertkov O."/>
            <person name="Del Rio T.G."/>
            <person name="Nolan M."/>
            <person name="Copeland A."/>
            <person name="Tice H."/>
            <person name="Cheng J.F."/>
            <person name="Lucas S."/>
            <person name="Han C."/>
            <person name="Goodwin L."/>
            <person name="Pitluck S."/>
            <person name="Ivanova N."/>
            <person name="Ovchinikova G."/>
            <person name="Pati A."/>
            <person name="Chen A."/>
            <person name="Palaniappan K."/>
            <person name="Mavromatis K."/>
            <person name="Liolios K."/>
            <person name="Brettin T."/>
            <person name="Fiebig A."/>
            <person name="Rohde M."/>
            <person name="Abt B."/>
            <person name="Goker M."/>
            <person name="Detter J.C."/>
            <person name="Woyke T."/>
            <person name="Bristow J."/>
            <person name="Eisen J.A."/>
            <person name="Markowitz V."/>
            <person name="Hugenholtz P."/>
            <person name="Kyrpides N.C."/>
            <person name="Klenk H.P."/>
            <person name="Lapidus A."/>
        </authorList>
    </citation>
    <scope>NUCLEOTIDE SEQUENCE [LARGE SCALE GENOMIC DNA]</scope>
    <source>
        <strain evidence="3">DSM 44963</strain>
    </source>
</reference>
<feature type="domain" description="ABM" evidence="1">
    <location>
        <begin position="10"/>
        <end position="98"/>
    </location>
</feature>
<dbReference type="EMBL" id="ADVG01000004">
    <property type="protein sequence ID" value="EFH81145.1"/>
    <property type="molecule type" value="Genomic_DNA"/>
</dbReference>
<protein>
    <submittedName>
        <fullName evidence="2">Antibiotic biosynthesis monooxygenase</fullName>
    </submittedName>
</protein>
<dbReference type="GO" id="GO:0004497">
    <property type="term" value="F:monooxygenase activity"/>
    <property type="evidence" value="ECO:0007669"/>
    <property type="project" value="UniProtKB-KW"/>
</dbReference>
<evidence type="ECO:0000259" key="1">
    <source>
        <dbReference type="PROSITE" id="PS51725"/>
    </source>
</evidence>
<keyword evidence="2" id="KW-0560">Oxidoreductase</keyword>
<comment type="caution">
    <text evidence="2">The sequence shown here is derived from an EMBL/GenBank/DDBJ whole genome shotgun (WGS) entry which is preliminary data.</text>
</comment>
<dbReference type="PROSITE" id="PS51725">
    <property type="entry name" value="ABM"/>
    <property type="match status" value="1"/>
</dbReference>
<dbReference type="RefSeq" id="WP_007918351.1">
    <property type="nucleotide sequence ID" value="NZ_ADVG01000004.1"/>
</dbReference>
<evidence type="ECO:0000313" key="3">
    <source>
        <dbReference type="Proteomes" id="UP000004508"/>
    </source>
</evidence>
<organism evidence="2 3">
    <name type="scientific">Ktedonobacter racemifer DSM 44963</name>
    <dbReference type="NCBI Taxonomy" id="485913"/>
    <lineage>
        <taxon>Bacteria</taxon>
        <taxon>Bacillati</taxon>
        <taxon>Chloroflexota</taxon>
        <taxon>Ktedonobacteria</taxon>
        <taxon>Ktedonobacterales</taxon>
        <taxon>Ktedonobacteraceae</taxon>
        <taxon>Ktedonobacter</taxon>
    </lineage>
</organism>
<dbReference type="InterPro" id="IPR007138">
    <property type="entry name" value="ABM_dom"/>
</dbReference>
<keyword evidence="3" id="KW-1185">Reference proteome</keyword>
<gene>
    <name evidence="2" type="ORF">Krac_1838</name>
</gene>
<keyword evidence="2" id="KW-0503">Monooxygenase</keyword>
<dbReference type="STRING" id="485913.Krac_1838"/>
<dbReference type="Proteomes" id="UP000004508">
    <property type="component" value="Unassembled WGS sequence"/>
</dbReference>
<sequence>MLVSKEGNLVTLINVFETTPEQQQALIDQWTRFTEEIKDEPGVIGIALHKSTDGTRMINYAQWRSQADFDTFLRRHGAEFAQFSQNASRIDPHTYDVVYLYERQAVN</sequence>
<dbReference type="InterPro" id="IPR011008">
    <property type="entry name" value="Dimeric_a/b-barrel"/>
</dbReference>
<dbReference type="OrthoDB" id="1494517at2"/>
<dbReference type="InParanoid" id="D6U3E1"/>